<dbReference type="RefSeq" id="WP_111628117.1">
    <property type="nucleotide sequence ID" value="NZ_QLMC01000002.1"/>
</dbReference>
<dbReference type="GO" id="GO:0004497">
    <property type="term" value="F:monooxygenase activity"/>
    <property type="evidence" value="ECO:0007669"/>
    <property type="project" value="UniProtKB-KW"/>
</dbReference>
<dbReference type="SUPFAM" id="SSF51905">
    <property type="entry name" value="FAD/NAD(P)-binding domain"/>
    <property type="match status" value="1"/>
</dbReference>
<dbReference type="PRINTS" id="PR00420">
    <property type="entry name" value="RNGMNOXGNASE"/>
</dbReference>
<name>A0A327X3V3_LARAB</name>
<sequence>MKNQHRFAIIGGGIAGLTTAIALRKIGIRATLFEAAPAVKAVGAGLALAANAVRAFQKLGIAEAVLPAGRVLDALVILDERGRTITRTDSRAVSRKYGTDNFAIHRAALHQALLDQLTGSPIVLGKRAISIDQSNKGSLVYFDDGTVHQTDYLIVADGIHSAIRRQLLPDSQPRYAGYTAWRSVVDSTGLNLTEATETWGPKGRVGVVPLADHKIYWFATANAPEKDPRFRAFTVRDLVDQFGDYHAPIPEIISRTKDESLLWNDILDLKPVSRYAFGNVVLLGDAAHATTPNMGQGACQAIEDAVVLADELATSDRVPDAFKRFEQRRLKRTHYIIENSRRIGQVAQWQNTVLATLRNGLFRLLPASVNERQLETLYKVDF</sequence>
<evidence type="ECO:0000256" key="1">
    <source>
        <dbReference type="ARBA" id="ARBA00023002"/>
    </source>
</evidence>
<dbReference type="InterPro" id="IPR050493">
    <property type="entry name" value="FAD-dep_Monooxygenase_BioMet"/>
</dbReference>
<gene>
    <name evidence="4" type="ORF">LX87_02071</name>
</gene>
<dbReference type="EMBL" id="QLMC01000002">
    <property type="protein sequence ID" value="RAK00369.1"/>
    <property type="molecule type" value="Genomic_DNA"/>
</dbReference>
<dbReference type="Gene3D" id="3.50.50.60">
    <property type="entry name" value="FAD/NAD(P)-binding domain"/>
    <property type="match status" value="1"/>
</dbReference>
<dbReference type="GO" id="GO:0071949">
    <property type="term" value="F:FAD binding"/>
    <property type="evidence" value="ECO:0007669"/>
    <property type="project" value="InterPro"/>
</dbReference>
<protein>
    <submittedName>
        <fullName evidence="4">2-polyprenyl-6-methoxyphenol hydroxylase-like FAD-dependent oxidoreductase</fullName>
    </submittedName>
</protein>
<feature type="domain" description="FAD-binding" evidence="3">
    <location>
        <begin position="8"/>
        <end position="338"/>
    </location>
</feature>
<dbReference type="OrthoDB" id="9766816at2"/>
<keyword evidence="5" id="KW-1185">Reference proteome</keyword>
<reference evidence="4 5" key="1">
    <citation type="submission" date="2018-06" db="EMBL/GenBank/DDBJ databases">
        <title>Genomic Encyclopedia of Archaeal and Bacterial Type Strains, Phase II (KMG-II): from individual species to whole genera.</title>
        <authorList>
            <person name="Goeker M."/>
        </authorList>
    </citation>
    <scope>NUCLEOTIDE SEQUENCE [LARGE SCALE GENOMIC DNA]</scope>
    <source>
        <strain evidence="4 5">DSM 21851</strain>
    </source>
</reference>
<dbReference type="PANTHER" id="PTHR13789:SF309">
    <property type="entry name" value="PUTATIVE (AFU_ORTHOLOGUE AFUA_6G14510)-RELATED"/>
    <property type="match status" value="1"/>
</dbReference>
<dbReference type="Pfam" id="PF01494">
    <property type="entry name" value="FAD_binding_3"/>
    <property type="match status" value="1"/>
</dbReference>
<dbReference type="InterPro" id="IPR002938">
    <property type="entry name" value="FAD-bd"/>
</dbReference>
<keyword evidence="1" id="KW-0560">Oxidoreductase</keyword>
<accession>A0A327X3V3</accession>
<organism evidence="4 5">
    <name type="scientific">Larkinella arboricola</name>
    <dbReference type="NCBI Taxonomy" id="643671"/>
    <lineage>
        <taxon>Bacteria</taxon>
        <taxon>Pseudomonadati</taxon>
        <taxon>Bacteroidota</taxon>
        <taxon>Cytophagia</taxon>
        <taxon>Cytophagales</taxon>
        <taxon>Spirosomataceae</taxon>
        <taxon>Larkinella</taxon>
    </lineage>
</organism>
<proteinExistence type="predicted"/>
<comment type="caution">
    <text evidence="4">The sequence shown here is derived from an EMBL/GenBank/DDBJ whole genome shotgun (WGS) entry which is preliminary data.</text>
</comment>
<keyword evidence="2" id="KW-0503">Monooxygenase</keyword>
<dbReference type="InterPro" id="IPR036188">
    <property type="entry name" value="FAD/NAD-bd_sf"/>
</dbReference>
<evidence type="ECO:0000259" key="3">
    <source>
        <dbReference type="Pfam" id="PF01494"/>
    </source>
</evidence>
<dbReference type="AlphaFoldDB" id="A0A327X3V3"/>
<dbReference type="PANTHER" id="PTHR13789">
    <property type="entry name" value="MONOOXYGENASE"/>
    <property type="match status" value="1"/>
</dbReference>
<evidence type="ECO:0000256" key="2">
    <source>
        <dbReference type="ARBA" id="ARBA00023033"/>
    </source>
</evidence>
<dbReference type="Proteomes" id="UP000248790">
    <property type="component" value="Unassembled WGS sequence"/>
</dbReference>
<evidence type="ECO:0000313" key="4">
    <source>
        <dbReference type="EMBL" id="RAK00369.1"/>
    </source>
</evidence>
<dbReference type="NCBIfam" id="NF005243">
    <property type="entry name" value="PRK06753.1"/>
    <property type="match status" value="1"/>
</dbReference>
<evidence type="ECO:0000313" key="5">
    <source>
        <dbReference type="Proteomes" id="UP000248790"/>
    </source>
</evidence>